<feature type="transmembrane region" description="Helical" evidence="2">
    <location>
        <begin position="195"/>
        <end position="217"/>
    </location>
</feature>
<evidence type="ECO:0008006" key="5">
    <source>
        <dbReference type="Google" id="ProtNLM"/>
    </source>
</evidence>
<dbReference type="Proteomes" id="UP000250572">
    <property type="component" value="Unassembled WGS sequence"/>
</dbReference>
<feature type="region of interest" description="Disordered" evidence="1">
    <location>
        <begin position="132"/>
        <end position="171"/>
    </location>
</feature>
<keyword evidence="2" id="KW-0812">Transmembrane</keyword>
<comment type="caution">
    <text evidence="3">The sequence shown here is derived from an EMBL/GenBank/DDBJ whole genome shotgun (WGS) entry which is preliminary data.</text>
</comment>
<dbReference type="Pfam" id="PF14927">
    <property type="entry name" value="Neurensin"/>
    <property type="match status" value="1"/>
</dbReference>
<dbReference type="PANTHER" id="PTHR16125:SF4">
    <property type="entry name" value="TRANSMEMBRANE PROTEIN 74B"/>
    <property type="match status" value="1"/>
</dbReference>
<evidence type="ECO:0000256" key="2">
    <source>
        <dbReference type="SAM" id="Phobius"/>
    </source>
</evidence>
<keyword evidence="2" id="KW-1133">Transmembrane helix</keyword>
<accession>A0A315UN80</accession>
<evidence type="ECO:0000256" key="1">
    <source>
        <dbReference type="SAM" id="MobiDB-lite"/>
    </source>
</evidence>
<evidence type="ECO:0000313" key="3">
    <source>
        <dbReference type="EMBL" id="PWA13885.1"/>
    </source>
</evidence>
<protein>
    <recommendedName>
        <fullName evidence="5">Transmembrane protein 74B</fullName>
    </recommendedName>
</protein>
<proteinExistence type="predicted"/>
<evidence type="ECO:0000313" key="4">
    <source>
        <dbReference type="Proteomes" id="UP000250572"/>
    </source>
</evidence>
<keyword evidence="4" id="KW-1185">Reference proteome</keyword>
<feature type="transmembrane region" description="Helical" evidence="2">
    <location>
        <begin position="251"/>
        <end position="273"/>
    </location>
</feature>
<dbReference type="EMBL" id="NHOQ01002915">
    <property type="protein sequence ID" value="PWA13885.1"/>
    <property type="molecule type" value="Genomic_DNA"/>
</dbReference>
<name>A0A315UN80_GAMAF</name>
<dbReference type="InterPro" id="IPR029695">
    <property type="entry name" value="TMEM74-like"/>
</dbReference>
<dbReference type="PANTHER" id="PTHR16125">
    <property type="entry name" value="TRANSMEMBRANE PROTEIN 74"/>
    <property type="match status" value="1"/>
</dbReference>
<feature type="compositionally biased region" description="Polar residues" evidence="1">
    <location>
        <begin position="150"/>
        <end position="163"/>
    </location>
</feature>
<organism evidence="3 4">
    <name type="scientific">Gambusia affinis</name>
    <name type="common">Western mosquitofish</name>
    <name type="synonym">Heterandria affinis</name>
    <dbReference type="NCBI Taxonomy" id="33528"/>
    <lineage>
        <taxon>Eukaryota</taxon>
        <taxon>Metazoa</taxon>
        <taxon>Chordata</taxon>
        <taxon>Craniata</taxon>
        <taxon>Vertebrata</taxon>
        <taxon>Euteleostomi</taxon>
        <taxon>Actinopterygii</taxon>
        <taxon>Neopterygii</taxon>
        <taxon>Teleostei</taxon>
        <taxon>Neoteleostei</taxon>
        <taxon>Acanthomorphata</taxon>
        <taxon>Ovalentaria</taxon>
        <taxon>Atherinomorphae</taxon>
        <taxon>Cyprinodontiformes</taxon>
        <taxon>Poeciliidae</taxon>
        <taxon>Poeciliinae</taxon>
        <taxon>Gambusia</taxon>
    </lineage>
</organism>
<sequence>MKQEASDLSLAQRRILVSETQFPSISPFPTVGVEPFLQAAYSAQASQWTTSPWRHSSRNHVSKLLRTELSSILPDSESDDSSPRIHTLTHGRVKHRNTAQTPNTNTNNNTLHERRTSATIIHNALRWRQNFGVSPNQKRGKRRCGKAPIQSRSSAHLQVSPESCNDEDVAAAGGGGDEGVGLAAPGPADGRSADLGFVVALVLLVSGIMLVAVAYTVPRDAGVDPDSVSARQMEKLELHYARLGSHLDRCIIAGLGLLTLGGMFLSVLLMVSICQGEMYCRRAAFVRPKRTYGSINLRMKQLATGEADVDGVERVLVENTEPGSSQDQNSELSRTPAAASSAYKQTIYEVESGAWRGGPARRAHGAAGAWRGGRMARLAERFLAELHFIFSVDQNGKRLRRETRFTTEETLVLIRTKKQSKALLQGRSRCQRSPGFESSSTGKRKILPVIGRSMVVPDRNQNQTGPGSAV</sequence>
<gene>
    <name evidence="3" type="ORF">CCH79_00019205</name>
</gene>
<dbReference type="AlphaFoldDB" id="A0A315UN80"/>
<keyword evidence="2" id="KW-0472">Membrane</keyword>
<reference evidence="3 4" key="1">
    <citation type="journal article" date="2018" name="G3 (Bethesda)">
        <title>A High-Quality Reference Genome for the Invasive Mosquitofish Gambusia affinis Using a Chicago Library.</title>
        <authorList>
            <person name="Hoffberg S.L."/>
            <person name="Troendle N.J."/>
            <person name="Glenn T.C."/>
            <person name="Mahmud O."/>
            <person name="Louha S."/>
            <person name="Chalopin D."/>
            <person name="Bennetzen J.L."/>
            <person name="Mauricio R."/>
        </authorList>
    </citation>
    <scope>NUCLEOTIDE SEQUENCE [LARGE SCALE GENOMIC DNA]</scope>
    <source>
        <strain evidence="3">NE01/NJP1002.9</strain>
        <tissue evidence="3">Muscle</tissue>
    </source>
</reference>